<dbReference type="EMBL" id="CP002584">
    <property type="protein sequence ID" value="ADZ81362.1"/>
    <property type="molecule type" value="Genomic_DNA"/>
</dbReference>
<name>F4C6D9_SPHS2</name>
<dbReference type="InterPro" id="IPR022074">
    <property type="entry name" value="DUF3626"/>
</dbReference>
<dbReference type="AlphaFoldDB" id="F4C6D9"/>
<reference evidence="1" key="1">
    <citation type="submission" date="2011-03" db="EMBL/GenBank/DDBJ databases">
        <title>Complete sequence of Sphingobacterium sp. 21.</title>
        <authorList>
            <consortium name="US DOE Joint Genome Institute"/>
            <person name="Lucas S."/>
            <person name="Copeland A."/>
            <person name="Lapidus A."/>
            <person name="Cheng J.-F."/>
            <person name="Goodwin L."/>
            <person name="Pitluck S."/>
            <person name="Davenport K."/>
            <person name="Detter J.C."/>
            <person name="Han C."/>
            <person name="Tapia R."/>
            <person name="Land M."/>
            <person name="Hauser L."/>
            <person name="Kyrpides N."/>
            <person name="Ivanova N."/>
            <person name="Ovchinnikova G."/>
            <person name="Pagani I."/>
            <person name="Siebers A.K."/>
            <person name="Allgaier M."/>
            <person name="Thelen M.P."/>
            <person name="Hugenholtz P."/>
            <person name="Woyke T."/>
        </authorList>
    </citation>
    <scope>NUCLEOTIDE SEQUENCE</scope>
    <source>
        <strain evidence="1">21</strain>
    </source>
</reference>
<dbReference type="KEGG" id="shg:Sph21_4855"/>
<sequence length="338" mass="38750">MIGKERNDVFGKNVANAVLSMSKDKIFISKLDDKQAAINRIQQEFRLSLAQAETKCEQMIGILENAELTINFYAHKLFPRDSWLRHPSGDGFKNTYELTNSATKYTADRDATEESIYHYSNVRKIASRTKSREQGDEIRKHGKFMGEGNMMKNIHFESSSRPVYAAMNFAGLKSGAASAYGKSYAVLKEEVKARATFIHEDSLVMFNREKRLNEQSSQKKKDIDLSKKISSTANFYRLIFNMDRSMLLALERVTTDNAIFSNFDFLPNLDGSSTTYNAYDYIEAHIHGGVKFESDVKAMYVSTQELYQNVRLFGWHYLTSKRSLQNFAYTNNSEITFI</sequence>
<dbReference type="Pfam" id="PF12294">
    <property type="entry name" value="DUF3626"/>
    <property type="match status" value="1"/>
</dbReference>
<evidence type="ECO:0000313" key="1">
    <source>
        <dbReference type="EMBL" id="ADZ81362.1"/>
    </source>
</evidence>
<dbReference type="HOGENOM" id="CLU_952854_0_0_10"/>
<accession>F4C6D9</accession>
<dbReference type="PATRIC" id="fig|743722.3.peg.5152"/>
<proteinExistence type="predicted"/>
<dbReference type="OrthoDB" id="635547at2"/>
<protein>
    <submittedName>
        <fullName evidence="1">Uncharacterized protein</fullName>
    </submittedName>
</protein>
<organism evidence="1">
    <name type="scientific">Sphingobacterium sp. (strain 21)</name>
    <dbReference type="NCBI Taxonomy" id="743722"/>
    <lineage>
        <taxon>Bacteria</taxon>
        <taxon>Pseudomonadati</taxon>
        <taxon>Bacteroidota</taxon>
        <taxon>Sphingobacteriia</taxon>
        <taxon>Sphingobacteriales</taxon>
        <taxon>Sphingobacteriaceae</taxon>
        <taxon>Sphingobacterium</taxon>
    </lineage>
</organism>
<gene>
    <name evidence="1" type="ordered locus">Sph21_4855</name>
</gene>